<name>A0A7J8KAN7_ROUAE</name>
<feature type="region of interest" description="Disordered" evidence="1">
    <location>
        <begin position="152"/>
        <end position="171"/>
    </location>
</feature>
<gene>
    <name evidence="2" type="ORF">HJG63_007779</name>
</gene>
<accession>A0A7J8KAN7</accession>
<organism evidence="2 3">
    <name type="scientific">Rousettus aegyptiacus</name>
    <name type="common">Egyptian fruit bat</name>
    <name type="synonym">Pteropus aegyptiacus</name>
    <dbReference type="NCBI Taxonomy" id="9407"/>
    <lineage>
        <taxon>Eukaryota</taxon>
        <taxon>Metazoa</taxon>
        <taxon>Chordata</taxon>
        <taxon>Craniata</taxon>
        <taxon>Vertebrata</taxon>
        <taxon>Euteleostomi</taxon>
        <taxon>Mammalia</taxon>
        <taxon>Eutheria</taxon>
        <taxon>Laurasiatheria</taxon>
        <taxon>Chiroptera</taxon>
        <taxon>Yinpterochiroptera</taxon>
        <taxon>Pteropodoidea</taxon>
        <taxon>Pteropodidae</taxon>
        <taxon>Rousettinae</taxon>
        <taxon>Rousettus</taxon>
    </lineage>
</organism>
<keyword evidence="3" id="KW-1185">Reference proteome</keyword>
<evidence type="ECO:0000256" key="1">
    <source>
        <dbReference type="SAM" id="MobiDB-lite"/>
    </source>
</evidence>
<dbReference type="EMBL" id="JACASE010000001">
    <property type="protein sequence ID" value="KAF6505889.1"/>
    <property type="molecule type" value="Genomic_DNA"/>
</dbReference>
<evidence type="ECO:0000313" key="3">
    <source>
        <dbReference type="Proteomes" id="UP000593571"/>
    </source>
</evidence>
<evidence type="ECO:0000313" key="2">
    <source>
        <dbReference type="EMBL" id="KAF6505889.1"/>
    </source>
</evidence>
<protein>
    <submittedName>
        <fullName evidence="2">Uncharacterized protein</fullName>
    </submittedName>
</protein>
<proteinExistence type="predicted"/>
<sequence>MCDLGQVSLSCTQSTKIYRAPNTYCSKRRSQTQICLTCSSAFFPHTELCPEKASTELFKAWRWAARLKSHPPPVVPRVPFTPVPWCPPHPCLYTSEPATIAFCQHPTQPSKCQCRVTIALKPSPQPLAEQLCSHRTCWHGNAPLPTLTRDIDGHSSPRLHRAPLPGPPGHGLSLIHHCNGSR</sequence>
<dbReference type="Proteomes" id="UP000593571">
    <property type="component" value="Unassembled WGS sequence"/>
</dbReference>
<reference evidence="2 3" key="1">
    <citation type="journal article" date="2020" name="Nature">
        <title>Six reference-quality genomes reveal evolution of bat adaptations.</title>
        <authorList>
            <person name="Jebb D."/>
            <person name="Huang Z."/>
            <person name="Pippel M."/>
            <person name="Hughes G.M."/>
            <person name="Lavrichenko K."/>
            <person name="Devanna P."/>
            <person name="Winkler S."/>
            <person name="Jermiin L.S."/>
            <person name="Skirmuntt E.C."/>
            <person name="Katzourakis A."/>
            <person name="Burkitt-Gray L."/>
            <person name="Ray D.A."/>
            <person name="Sullivan K.A.M."/>
            <person name="Roscito J.G."/>
            <person name="Kirilenko B.M."/>
            <person name="Davalos L.M."/>
            <person name="Corthals A.P."/>
            <person name="Power M.L."/>
            <person name="Jones G."/>
            <person name="Ransome R.D."/>
            <person name="Dechmann D.K.N."/>
            <person name="Locatelli A.G."/>
            <person name="Puechmaille S.J."/>
            <person name="Fedrigo O."/>
            <person name="Jarvis E.D."/>
            <person name="Hiller M."/>
            <person name="Vernes S.C."/>
            <person name="Myers E.W."/>
            <person name="Teeling E.C."/>
        </authorList>
    </citation>
    <scope>NUCLEOTIDE SEQUENCE [LARGE SCALE GENOMIC DNA]</scope>
    <source>
        <strain evidence="2">MRouAeg1</strain>
        <tissue evidence="2">Muscle</tissue>
    </source>
</reference>
<comment type="caution">
    <text evidence="2">The sequence shown here is derived from an EMBL/GenBank/DDBJ whole genome shotgun (WGS) entry which is preliminary data.</text>
</comment>
<dbReference type="AlphaFoldDB" id="A0A7J8KAN7"/>